<reference evidence="2 3" key="1">
    <citation type="submission" date="2023-12" db="EMBL/GenBank/DDBJ databases">
        <title>the genome sequence of Hyalangium sp. s54d21.</title>
        <authorList>
            <person name="Zhang X."/>
        </authorList>
    </citation>
    <scope>NUCLEOTIDE SEQUENCE [LARGE SCALE GENOMIC DNA]</scope>
    <source>
        <strain evidence="3">s54d21</strain>
    </source>
</reference>
<evidence type="ECO:0000256" key="1">
    <source>
        <dbReference type="SAM" id="SignalP"/>
    </source>
</evidence>
<dbReference type="PROSITE" id="PS51257">
    <property type="entry name" value="PROKAR_LIPOPROTEIN"/>
    <property type="match status" value="1"/>
</dbReference>
<evidence type="ECO:0000313" key="2">
    <source>
        <dbReference type="EMBL" id="MDY7230260.1"/>
    </source>
</evidence>
<sequence>MRFSRLTTAALLLATTGCASLLGAARLEREGNATLTGVVVPPAGGEVRKEATSCAGVTARVSHVSEPENALGSLMVKQSRGRCLYVVSNLPSNAELHLEVSPGTTWRCGDGEAPQLTPAPRAVKLRDYETATRDFRAVCD</sequence>
<keyword evidence="1" id="KW-0732">Signal</keyword>
<dbReference type="EMBL" id="JAXIVS010000010">
    <property type="protein sequence ID" value="MDY7230260.1"/>
    <property type="molecule type" value="Genomic_DNA"/>
</dbReference>
<keyword evidence="3" id="KW-1185">Reference proteome</keyword>
<feature type="signal peptide" evidence="1">
    <location>
        <begin position="1"/>
        <end position="19"/>
    </location>
</feature>
<dbReference type="RefSeq" id="WP_321548980.1">
    <property type="nucleotide sequence ID" value="NZ_JAXIVS010000010.1"/>
</dbReference>
<proteinExistence type="predicted"/>
<organism evidence="2 3">
    <name type="scientific">Hyalangium rubrum</name>
    <dbReference type="NCBI Taxonomy" id="3103134"/>
    <lineage>
        <taxon>Bacteria</taxon>
        <taxon>Pseudomonadati</taxon>
        <taxon>Myxococcota</taxon>
        <taxon>Myxococcia</taxon>
        <taxon>Myxococcales</taxon>
        <taxon>Cystobacterineae</taxon>
        <taxon>Archangiaceae</taxon>
        <taxon>Hyalangium</taxon>
    </lineage>
</organism>
<comment type="caution">
    <text evidence="2">The sequence shown here is derived from an EMBL/GenBank/DDBJ whole genome shotgun (WGS) entry which is preliminary data.</text>
</comment>
<name>A0ABU5HDT3_9BACT</name>
<evidence type="ECO:0008006" key="4">
    <source>
        <dbReference type="Google" id="ProtNLM"/>
    </source>
</evidence>
<accession>A0ABU5HDT3</accession>
<gene>
    <name evidence="2" type="ORF">SYV04_27940</name>
</gene>
<dbReference type="Proteomes" id="UP001291309">
    <property type="component" value="Unassembled WGS sequence"/>
</dbReference>
<evidence type="ECO:0000313" key="3">
    <source>
        <dbReference type="Proteomes" id="UP001291309"/>
    </source>
</evidence>
<protein>
    <recommendedName>
        <fullName evidence="4">Lipoprotein</fullName>
    </recommendedName>
</protein>
<feature type="chain" id="PRO_5047376766" description="Lipoprotein" evidence="1">
    <location>
        <begin position="20"/>
        <end position="140"/>
    </location>
</feature>